<gene>
    <name evidence="1" type="ORF">PIB30_065860</name>
</gene>
<dbReference type="Proteomes" id="UP001341840">
    <property type="component" value="Unassembled WGS sequence"/>
</dbReference>
<organism evidence="1 2">
    <name type="scientific">Stylosanthes scabra</name>
    <dbReference type="NCBI Taxonomy" id="79078"/>
    <lineage>
        <taxon>Eukaryota</taxon>
        <taxon>Viridiplantae</taxon>
        <taxon>Streptophyta</taxon>
        <taxon>Embryophyta</taxon>
        <taxon>Tracheophyta</taxon>
        <taxon>Spermatophyta</taxon>
        <taxon>Magnoliopsida</taxon>
        <taxon>eudicotyledons</taxon>
        <taxon>Gunneridae</taxon>
        <taxon>Pentapetalae</taxon>
        <taxon>rosids</taxon>
        <taxon>fabids</taxon>
        <taxon>Fabales</taxon>
        <taxon>Fabaceae</taxon>
        <taxon>Papilionoideae</taxon>
        <taxon>50 kb inversion clade</taxon>
        <taxon>dalbergioids sensu lato</taxon>
        <taxon>Dalbergieae</taxon>
        <taxon>Pterocarpus clade</taxon>
        <taxon>Stylosanthes</taxon>
    </lineage>
</organism>
<evidence type="ECO:0000313" key="2">
    <source>
        <dbReference type="Proteomes" id="UP001341840"/>
    </source>
</evidence>
<protein>
    <submittedName>
        <fullName evidence="1">Uncharacterized protein</fullName>
    </submittedName>
</protein>
<evidence type="ECO:0000313" key="1">
    <source>
        <dbReference type="EMBL" id="MED6222599.1"/>
    </source>
</evidence>
<reference evidence="1 2" key="1">
    <citation type="journal article" date="2023" name="Plants (Basel)">
        <title>Bridging the Gap: Combining Genomics and Transcriptomics Approaches to Understand Stylosanthes scabra, an Orphan Legume from the Brazilian Caatinga.</title>
        <authorList>
            <person name="Ferreira-Neto J.R.C."/>
            <person name="da Silva M.D."/>
            <person name="Binneck E."/>
            <person name="de Melo N.F."/>
            <person name="da Silva R.H."/>
            <person name="de Melo A.L.T.M."/>
            <person name="Pandolfi V."/>
            <person name="Bustamante F.O."/>
            <person name="Brasileiro-Vidal A.C."/>
            <person name="Benko-Iseppon A.M."/>
        </authorList>
    </citation>
    <scope>NUCLEOTIDE SEQUENCE [LARGE SCALE GENOMIC DNA]</scope>
    <source>
        <tissue evidence="1">Leaves</tissue>
    </source>
</reference>
<accession>A0ABU6ZKX1</accession>
<sequence length="120" mass="13179">MNSPKTLQKLFKTNEPLKKGLKGVVLNCGSIPAIYRPPLGLKFPFGPSKLSASHATVRPRGVPVPLHGQENVTCTSLQYVRSNGTLYGRTYMTYLYLFEALDVSFPISVKRLGLIALGEL</sequence>
<dbReference type="EMBL" id="JASCZI010272523">
    <property type="protein sequence ID" value="MED6222599.1"/>
    <property type="molecule type" value="Genomic_DNA"/>
</dbReference>
<proteinExistence type="predicted"/>
<comment type="caution">
    <text evidence="1">The sequence shown here is derived from an EMBL/GenBank/DDBJ whole genome shotgun (WGS) entry which is preliminary data.</text>
</comment>
<name>A0ABU6ZKX1_9FABA</name>
<keyword evidence="2" id="KW-1185">Reference proteome</keyword>